<proteinExistence type="predicted"/>
<evidence type="ECO:0000256" key="2">
    <source>
        <dbReference type="SAM" id="Phobius"/>
    </source>
</evidence>
<dbReference type="PROSITE" id="PS51257">
    <property type="entry name" value="PROKAR_LIPOPROTEIN"/>
    <property type="match status" value="1"/>
</dbReference>
<name>A0A8I1A7R0_THEIN</name>
<protein>
    <submittedName>
        <fullName evidence="4">DUF3153 domain-containing protein</fullName>
    </submittedName>
</protein>
<keyword evidence="5" id="KW-1185">Reference proteome</keyword>
<keyword evidence="3" id="KW-0732">Signal</keyword>
<evidence type="ECO:0000313" key="5">
    <source>
        <dbReference type="Proteomes" id="UP000633619"/>
    </source>
</evidence>
<sequence length="249" mass="28242">MHRRNHRILTLICLSFFLLFTTGCVQADIHVDIHRDGSGTYQVKVLTNDLILPNLGNVKARLKQQGFQLREISEGSQKGFVAEKKVRSVIKEPPGKTFESLKPTGSAPATGPKKDGGLNVEHQFFTSRIIYQDVINLSEEMPRQDLAEWILKQMNFRFHLTTPLQAEEHNATSVEQGGKTLTWKIDPTKPNPVYVVYVIPNPYTWSVILLLAVIGLAAGIIWGIRVRRRKKRTGDSTEPPVSFRWDSRK</sequence>
<keyword evidence="2" id="KW-1133">Transmembrane helix</keyword>
<keyword evidence="2" id="KW-0812">Transmembrane</keyword>
<evidence type="ECO:0000256" key="1">
    <source>
        <dbReference type="SAM" id="MobiDB-lite"/>
    </source>
</evidence>
<organism evidence="4 5">
    <name type="scientific">Thermoactinomyces intermedius</name>
    <dbReference type="NCBI Taxonomy" id="2024"/>
    <lineage>
        <taxon>Bacteria</taxon>
        <taxon>Bacillati</taxon>
        <taxon>Bacillota</taxon>
        <taxon>Bacilli</taxon>
        <taxon>Bacillales</taxon>
        <taxon>Thermoactinomycetaceae</taxon>
        <taxon>Thermoactinomyces</taxon>
    </lineage>
</organism>
<feature type="chain" id="PRO_5034749494" evidence="3">
    <location>
        <begin position="28"/>
        <end position="249"/>
    </location>
</feature>
<keyword evidence="2" id="KW-0472">Membrane</keyword>
<gene>
    <name evidence="4" type="ORF">I8U20_02775</name>
</gene>
<dbReference type="EMBL" id="JAECVW010000001">
    <property type="protein sequence ID" value="MBH8594246.1"/>
    <property type="molecule type" value="Genomic_DNA"/>
</dbReference>
<comment type="caution">
    <text evidence="4">The sequence shown here is derived from an EMBL/GenBank/DDBJ whole genome shotgun (WGS) entry which is preliminary data.</text>
</comment>
<evidence type="ECO:0000256" key="3">
    <source>
        <dbReference type="SAM" id="SignalP"/>
    </source>
</evidence>
<feature type="region of interest" description="Disordered" evidence="1">
    <location>
        <begin position="93"/>
        <end position="113"/>
    </location>
</feature>
<feature type="transmembrane region" description="Helical" evidence="2">
    <location>
        <begin position="203"/>
        <end position="224"/>
    </location>
</feature>
<dbReference type="Proteomes" id="UP000633619">
    <property type="component" value="Unassembled WGS sequence"/>
</dbReference>
<feature type="signal peptide" evidence="3">
    <location>
        <begin position="1"/>
        <end position="27"/>
    </location>
</feature>
<accession>A0A8I1A7R0</accession>
<dbReference type="AlphaFoldDB" id="A0A8I1A7R0"/>
<evidence type="ECO:0000313" key="4">
    <source>
        <dbReference type="EMBL" id="MBH8594246.1"/>
    </source>
</evidence>
<reference evidence="4 5" key="1">
    <citation type="submission" date="2020-12" db="EMBL/GenBank/DDBJ databases">
        <title>WGS of Thermoactinomyces spp.</title>
        <authorList>
            <person name="Cheng K."/>
        </authorList>
    </citation>
    <scope>NUCLEOTIDE SEQUENCE [LARGE SCALE GENOMIC DNA]</scope>
    <source>
        <strain evidence="5">CICC 10671\DSM 43846</strain>
    </source>
</reference>
<dbReference type="RefSeq" id="WP_181730800.1">
    <property type="nucleotide sequence ID" value="NZ_JACEIR010000001.1"/>
</dbReference>